<accession>A0A4S8QD07</accession>
<gene>
    <name evidence="1" type="ORF">FAB82_13870</name>
</gene>
<dbReference type="Pfam" id="PF00805">
    <property type="entry name" value="Pentapeptide"/>
    <property type="match status" value="1"/>
</dbReference>
<comment type="caution">
    <text evidence="1">The sequence shown here is derived from an EMBL/GenBank/DDBJ whole genome shotgun (WGS) entry which is preliminary data.</text>
</comment>
<dbReference type="Pfam" id="PF13576">
    <property type="entry name" value="Pentapeptide_3"/>
    <property type="match status" value="1"/>
</dbReference>
<name>A0A4S8QD07_9ACTN</name>
<dbReference type="Gene3D" id="2.160.20.80">
    <property type="entry name" value="E3 ubiquitin-protein ligase SopA"/>
    <property type="match status" value="1"/>
</dbReference>
<keyword evidence="2" id="KW-1185">Reference proteome</keyword>
<evidence type="ECO:0000313" key="1">
    <source>
        <dbReference type="EMBL" id="THV40932.1"/>
    </source>
</evidence>
<protein>
    <submittedName>
        <fullName evidence="1">Pentapeptide repeat-containing protein</fullName>
    </submittedName>
</protein>
<dbReference type="AlphaFoldDB" id="A0A4S8QD07"/>
<reference evidence="2" key="1">
    <citation type="submission" date="2019-04" db="EMBL/GenBank/DDBJ databases">
        <title>Nocardioides xinjiangensis sp. nov.</title>
        <authorList>
            <person name="Liu S."/>
        </authorList>
    </citation>
    <scope>NUCLEOTIDE SEQUENCE [LARGE SCALE GENOMIC DNA]</scope>
    <source>
        <strain evidence="2">18</strain>
    </source>
</reference>
<dbReference type="EMBL" id="STGY01000054">
    <property type="protein sequence ID" value="THV40932.1"/>
    <property type="molecule type" value="Genomic_DNA"/>
</dbReference>
<evidence type="ECO:0000313" key="2">
    <source>
        <dbReference type="Proteomes" id="UP000308760"/>
    </source>
</evidence>
<sequence length="186" mass="20348">MRLIAQEILERHLNPLAEEGLFWEHSRLNLRNAYLDAVDFSGCHITCADFLGATSFGATAFRGANFPGFAVFKGATFSSSTDFLGANFPDYANFEDVAFLGFVDFKGATFSGGAEIGFATFSGIPLFAKTEFRGRFLGEHTDLVDRIEGQDVLLTFANGHFLPDGWSVEPSPVKDGFGHLRRTATD</sequence>
<dbReference type="SUPFAM" id="SSF141571">
    <property type="entry name" value="Pentapeptide repeat-like"/>
    <property type="match status" value="1"/>
</dbReference>
<dbReference type="Proteomes" id="UP000308760">
    <property type="component" value="Unassembled WGS sequence"/>
</dbReference>
<dbReference type="RefSeq" id="WP_136535128.1">
    <property type="nucleotide sequence ID" value="NZ_STGY01000054.1"/>
</dbReference>
<reference evidence="1 2" key="2">
    <citation type="submission" date="2019-05" db="EMBL/GenBank/DDBJ databases">
        <title>Glycomyces buryatensis sp. nov.</title>
        <authorList>
            <person name="Nikitina E."/>
        </authorList>
    </citation>
    <scope>NUCLEOTIDE SEQUENCE [LARGE SCALE GENOMIC DNA]</scope>
    <source>
        <strain evidence="1 2">18</strain>
    </source>
</reference>
<dbReference type="InterPro" id="IPR001646">
    <property type="entry name" value="5peptide_repeat"/>
</dbReference>
<dbReference type="OrthoDB" id="8440251at2"/>
<proteinExistence type="predicted"/>
<organism evidence="1 2">
    <name type="scientific">Glycomyces buryatensis</name>
    <dbReference type="NCBI Taxonomy" id="2570927"/>
    <lineage>
        <taxon>Bacteria</taxon>
        <taxon>Bacillati</taxon>
        <taxon>Actinomycetota</taxon>
        <taxon>Actinomycetes</taxon>
        <taxon>Glycomycetales</taxon>
        <taxon>Glycomycetaceae</taxon>
        <taxon>Glycomyces</taxon>
    </lineage>
</organism>